<evidence type="ECO:0000256" key="1">
    <source>
        <dbReference type="ARBA" id="ARBA00022705"/>
    </source>
</evidence>
<name>A0A1A9ZHJ4_GLOPL</name>
<feature type="region of interest" description="Disordered" evidence="2">
    <location>
        <begin position="161"/>
        <end position="190"/>
    </location>
</feature>
<keyword evidence="5" id="KW-1185">Reference proteome</keyword>
<dbReference type="PANTHER" id="PTHR23389">
    <property type="entry name" value="CHROMOSOME TRANSMISSION FIDELITY FACTOR 18"/>
    <property type="match status" value="1"/>
</dbReference>
<dbReference type="SUPFAM" id="SSF48019">
    <property type="entry name" value="post-AAA+ oligomerization domain-like"/>
    <property type="match status" value="1"/>
</dbReference>
<dbReference type="InterPro" id="IPR013725">
    <property type="entry name" value="DNA_replication_fac_RFC1_C"/>
</dbReference>
<reference evidence="5" key="1">
    <citation type="submission" date="2014-03" db="EMBL/GenBank/DDBJ databases">
        <authorList>
            <person name="Aksoy S."/>
            <person name="Warren W."/>
            <person name="Wilson R.K."/>
        </authorList>
    </citation>
    <scope>NUCLEOTIDE SEQUENCE [LARGE SCALE GENOMIC DNA]</scope>
    <source>
        <strain evidence="5">IAEA</strain>
    </source>
</reference>
<protein>
    <recommendedName>
        <fullName evidence="3">DNA replication factor RFC1 C-terminal domain-containing protein</fullName>
    </recommendedName>
</protein>
<dbReference type="Gene3D" id="1.20.272.10">
    <property type="match status" value="1"/>
</dbReference>
<dbReference type="PANTHER" id="PTHR23389:SF6">
    <property type="entry name" value="REPLICATION FACTOR C SUBUNIT 1"/>
    <property type="match status" value="1"/>
</dbReference>
<dbReference type="GO" id="GO:0005634">
    <property type="term" value="C:nucleus"/>
    <property type="evidence" value="ECO:0007669"/>
    <property type="project" value="TreeGrafter"/>
</dbReference>
<dbReference type="GO" id="GO:0005524">
    <property type="term" value="F:ATP binding"/>
    <property type="evidence" value="ECO:0007669"/>
    <property type="project" value="InterPro"/>
</dbReference>
<feature type="compositionally biased region" description="Basic and acidic residues" evidence="2">
    <location>
        <begin position="180"/>
        <end position="190"/>
    </location>
</feature>
<dbReference type="VEuPathDB" id="VectorBase:GPAI014832"/>
<dbReference type="GO" id="GO:0003689">
    <property type="term" value="F:DNA clamp loader activity"/>
    <property type="evidence" value="ECO:0007669"/>
    <property type="project" value="InterPro"/>
</dbReference>
<dbReference type="Pfam" id="PF08519">
    <property type="entry name" value="RFC1"/>
    <property type="match status" value="1"/>
</dbReference>
<evidence type="ECO:0000313" key="4">
    <source>
        <dbReference type="EnsemblMetazoa" id="GPAI014832-PA"/>
    </source>
</evidence>
<dbReference type="GO" id="GO:0005663">
    <property type="term" value="C:DNA replication factor C complex"/>
    <property type="evidence" value="ECO:0007669"/>
    <property type="project" value="InterPro"/>
</dbReference>
<dbReference type="AlphaFoldDB" id="A0A1A9ZHJ4"/>
<reference evidence="4" key="2">
    <citation type="submission" date="2020-05" db="UniProtKB">
        <authorList>
            <consortium name="EnsemblMetazoa"/>
        </authorList>
    </citation>
    <scope>IDENTIFICATION</scope>
    <source>
        <strain evidence="4">IAEA</strain>
    </source>
</reference>
<evidence type="ECO:0000259" key="3">
    <source>
        <dbReference type="Pfam" id="PF08519"/>
    </source>
</evidence>
<accession>A0A1A9ZHJ4</accession>
<feature type="domain" description="DNA replication factor RFC1 C-terminal" evidence="3">
    <location>
        <begin position="52"/>
        <end position="147"/>
    </location>
</feature>
<proteinExistence type="predicted"/>
<feature type="compositionally biased region" description="Acidic residues" evidence="2">
    <location>
        <begin position="168"/>
        <end position="179"/>
    </location>
</feature>
<dbReference type="InterPro" id="IPR008921">
    <property type="entry name" value="DNA_pol3_clamp-load_cplx_C"/>
</dbReference>
<evidence type="ECO:0000313" key="5">
    <source>
        <dbReference type="Proteomes" id="UP000092445"/>
    </source>
</evidence>
<dbReference type="Proteomes" id="UP000092445">
    <property type="component" value="Unassembled WGS sequence"/>
</dbReference>
<organism evidence="4 5">
    <name type="scientific">Glossina pallidipes</name>
    <name type="common">Tsetse fly</name>
    <dbReference type="NCBI Taxonomy" id="7398"/>
    <lineage>
        <taxon>Eukaryota</taxon>
        <taxon>Metazoa</taxon>
        <taxon>Ecdysozoa</taxon>
        <taxon>Arthropoda</taxon>
        <taxon>Hexapoda</taxon>
        <taxon>Insecta</taxon>
        <taxon>Pterygota</taxon>
        <taxon>Neoptera</taxon>
        <taxon>Endopterygota</taxon>
        <taxon>Diptera</taxon>
        <taxon>Brachycera</taxon>
        <taxon>Muscomorpha</taxon>
        <taxon>Hippoboscoidea</taxon>
        <taxon>Glossinidae</taxon>
        <taxon>Glossina</taxon>
    </lineage>
</organism>
<dbReference type="GO" id="GO:0003677">
    <property type="term" value="F:DNA binding"/>
    <property type="evidence" value="ECO:0007669"/>
    <property type="project" value="InterPro"/>
</dbReference>
<keyword evidence="1" id="KW-0235">DNA replication</keyword>
<dbReference type="GO" id="GO:0006260">
    <property type="term" value="P:DNA replication"/>
    <property type="evidence" value="ECO:0007669"/>
    <property type="project" value="UniProtKB-KW"/>
</dbReference>
<sequence length="190" mass="21591">MDPWEVVPKVFSAEEHKTMSFNDKSDLFFHDYSLAPLFVQQNYLIVNPVGPSRLVQEIHDHTRIRTSGSRLSVRLDYAAFLLHKIIHPLKEHGLDGVNESLNTIKEYHLLREDLESLIELTTWPGKKSPMDGVDSKIKAALTRSYNKEVLAYSYSAGAGIKKKRSEASDDLDYMDADNNEEGKEGIEDNP</sequence>
<dbReference type="STRING" id="7398.A0A1A9ZHJ4"/>
<dbReference type="EnsemblMetazoa" id="GPAI014832-RA">
    <property type="protein sequence ID" value="GPAI014832-PA"/>
    <property type="gene ID" value="GPAI014832"/>
</dbReference>
<evidence type="ECO:0000256" key="2">
    <source>
        <dbReference type="SAM" id="MobiDB-lite"/>
    </source>
</evidence>